<proteinExistence type="inferred from homology"/>
<keyword evidence="5" id="KW-0255">Endonuclease</keyword>
<reference evidence="5 6" key="1">
    <citation type="submission" date="2020-05" db="EMBL/GenBank/DDBJ databases">
        <title>Description of Pedobacter foliorum sp. nov.</title>
        <authorList>
            <person name="Qi S."/>
            <person name="Carlier A."/>
            <person name="Cnockaert M."/>
            <person name="Vandamme P."/>
        </authorList>
    </citation>
    <scope>NUCLEOTIDE SEQUENCE [LARGE SCALE GENOMIC DNA]</scope>
    <source>
        <strain evidence="5 6">LMG 31300</strain>
    </source>
</reference>
<dbReference type="PANTHER" id="PTHR43140">
    <property type="entry name" value="TYPE-1 RESTRICTION ENZYME ECOKI SPECIFICITY PROTEIN"/>
    <property type="match status" value="1"/>
</dbReference>
<evidence type="ECO:0000256" key="1">
    <source>
        <dbReference type="ARBA" id="ARBA00010923"/>
    </source>
</evidence>
<evidence type="ECO:0000256" key="3">
    <source>
        <dbReference type="ARBA" id="ARBA00023125"/>
    </source>
</evidence>
<evidence type="ECO:0000313" key="6">
    <source>
        <dbReference type="Proteomes" id="UP000762110"/>
    </source>
</evidence>
<keyword evidence="5" id="KW-0540">Nuclease</keyword>
<accession>A0ABX2DAG6</accession>
<dbReference type="Proteomes" id="UP000762110">
    <property type="component" value="Unassembled WGS sequence"/>
</dbReference>
<dbReference type="InterPro" id="IPR051212">
    <property type="entry name" value="Type-I_RE_S_subunit"/>
</dbReference>
<dbReference type="Gene3D" id="1.10.287.1120">
    <property type="entry name" value="Bipartite methylase S protein"/>
    <property type="match status" value="1"/>
</dbReference>
<dbReference type="RefSeq" id="WP_173268769.1">
    <property type="nucleotide sequence ID" value="NZ_JABMKV010000001.1"/>
</dbReference>
<dbReference type="EMBL" id="JABMKV010000001">
    <property type="protein sequence ID" value="NQX30579.1"/>
    <property type="molecule type" value="Genomic_DNA"/>
</dbReference>
<dbReference type="Pfam" id="PF01420">
    <property type="entry name" value="Methylase_S"/>
    <property type="match status" value="2"/>
</dbReference>
<sequence length="440" mass="50061">MALGLAPKQIIEKNKYPLLNICNDWERVFLGNIIEIQNGYAFSSIYFTREEGVPLIRIRDIADEQTENYFNGEYSDDFVVQKGDFLIGMDGDFKLSKWPGERGLLNQRVCRLRNESKLYNKQFLFFVLQPYLNAIHSETSSVTVKHLSSRTIADIPIPLPPLPEQRAIVKKLESLFSSLDAGVTDLKKAQQQLKIYRQAVLKKAFEGEWKRELLGDVSVVKRGKSKHRPRNDQRLFGGNYPFIQTGEIRKANGGIVKEYENAYSEFGLAQSKLWPKGTLCLTIAANIGETAFLGFDACFPDSVVGITSDIKVLNLYYLNYYIQLTKQEIDRVASATAQKNINVDFLENLEIPVPNPDEQYKIVKQIESRLSVCDSIEQNIKESLEKAEALRQSILKKAFEGSLLTAKELEECKKAADYEPASVLLERIKAEQKQAIKQKK</sequence>
<gene>
    <name evidence="5" type="ORF">HQN85_02515</name>
</gene>
<feature type="domain" description="Type I restriction modification DNA specificity" evidence="4">
    <location>
        <begin position="24"/>
        <end position="177"/>
    </location>
</feature>
<name>A0ABX2DAG6_9SPHI</name>
<evidence type="ECO:0000256" key="2">
    <source>
        <dbReference type="ARBA" id="ARBA00022747"/>
    </source>
</evidence>
<keyword evidence="6" id="KW-1185">Reference proteome</keyword>
<dbReference type="InterPro" id="IPR000055">
    <property type="entry name" value="Restrct_endonuc_typeI_TRD"/>
</dbReference>
<keyword evidence="5" id="KW-0378">Hydrolase</keyword>
<dbReference type="GO" id="GO:0004519">
    <property type="term" value="F:endonuclease activity"/>
    <property type="evidence" value="ECO:0007669"/>
    <property type="project" value="UniProtKB-KW"/>
</dbReference>
<dbReference type="CDD" id="cd17282">
    <property type="entry name" value="RMtype1_S_Eco16444ORF1681_TRD1-CR1_like"/>
    <property type="match status" value="1"/>
</dbReference>
<organism evidence="5 6">
    <name type="scientific">Pedobacter boryungensis</name>
    <dbReference type="NCBI Taxonomy" id="869962"/>
    <lineage>
        <taxon>Bacteria</taxon>
        <taxon>Pseudomonadati</taxon>
        <taxon>Bacteroidota</taxon>
        <taxon>Sphingobacteriia</taxon>
        <taxon>Sphingobacteriales</taxon>
        <taxon>Sphingobacteriaceae</taxon>
        <taxon>Pedobacter</taxon>
    </lineage>
</organism>
<comment type="caution">
    <text evidence="5">The sequence shown here is derived from an EMBL/GenBank/DDBJ whole genome shotgun (WGS) entry which is preliminary data.</text>
</comment>
<dbReference type="Gene3D" id="3.90.220.20">
    <property type="entry name" value="DNA methylase specificity domains"/>
    <property type="match status" value="2"/>
</dbReference>
<dbReference type="InterPro" id="IPR044946">
    <property type="entry name" value="Restrct_endonuc_typeI_TRD_sf"/>
</dbReference>
<evidence type="ECO:0000313" key="5">
    <source>
        <dbReference type="EMBL" id="NQX30579.1"/>
    </source>
</evidence>
<evidence type="ECO:0000259" key="4">
    <source>
        <dbReference type="Pfam" id="PF01420"/>
    </source>
</evidence>
<dbReference type="CDD" id="cd17257">
    <property type="entry name" value="RMtype1_S_EcoBI-TRD1-CR1_like"/>
    <property type="match status" value="1"/>
</dbReference>
<feature type="domain" description="Type I restriction modification DNA specificity" evidence="4">
    <location>
        <begin position="208"/>
        <end position="386"/>
    </location>
</feature>
<keyword evidence="3" id="KW-0238">DNA-binding</keyword>
<protein>
    <submittedName>
        <fullName evidence="5">Restriction endonuclease subunit S</fullName>
    </submittedName>
</protein>
<dbReference type="SUPFAM" id="SSF116734">
    <property type="entry name" value="DNA methylase specificity domain"/>
    <property type="match status" value="2"/>
</dbReference>
<comment type="similarity">
    <text evidence="1">Belongs to the type-I restriction system S methylase family.</text>
</comment>
<dbReference type="PANTHER" id="PTHR43140:SF1">
    <property type="entry name" value="TYPE I RESTRICTION ENZYME ECOKI SPECIFICITY SUBUNIT"/>
    <property type="match status" value="1"/>
</dbReference>
<keyword evidence="2" id="KW-0680">Restriction system</keyword>